<keyword evidence="4" id="KW-1185">Reference proteome</keyword>
<dbReference type="PANTHER" id="PTHR30093">
    <property type="entry name" value="GENERAL SECRETION PATHWAY PROTEIN G"/>
    <property type="match status" value="1"/>
</dbReference>
<dbReference type="SUPFAM" id="SSF54523">
    <property type="entry name" value="Pili subunits"/>
    <property type="match status" value="1"/>
</dbReference>
<accession>F0SIZ5</accession>
<reference evidence="4" key="1">
    <citation type="submission" date="2011-02" db="EMBL/GenBank/DDBJ databases">
        <title>The complete genome of Planctomyces brasiliensis DSM 5305.</title>
        <authorList>
            <person name="Lucas S."/>
            <person name="Copeland A."/>
            <person name="Lapidus A."/>
            <person name="Bruce D."/>
            <person name="Goodwin L."/>
            <person name="Pitluck S."/>
            <person name="Kyrpides N."/>
            <person name="Mavromatis K."/>
            <person name="Pagani I."/>
            <person name="Ivanova N."/>
            <person name="Ovchinnikova G."/>
            <person name="Lu M."/>
            <person name="Detter J.C."/>
            <person name="Han C."/>
            <person name="Land M."/>
            <person name="Hauser L."/>
            <person name="Markowitz V."/>
            <person name="Cheng J.-F."/>
            <person name="Hugenholtz P."/>
            <person name="Woyke T."/>
            <person name="Wu D."/>
            <person name="Tindall B."/>
            <person name="Pomrenke H.G."/>
            <person name="Brambilla E."/>
            <person name="Klenk H.-P."/>
            <person name="Eisen J.A."/>
        </authorList>
    </citation>
    <scope>NUCLEOTIDE SEQUENCE [LARGE SCALE GENOMIC DNA]</scope>
    <source>
        <strain evidence="4">ATCC 49424 / DSM 5305 / JCM 21570 / NBRC 103401 / IFAM 1448</strain>
    </source>
</reference>
<evidence type="ECO:0000313" key="3">
    <source>
        <dbReference type="EMBL" id="ADY61844.1"/>
    </source>
</evidence>
<sequence length="331" mass="35914">MHRLKPSSRLPIRSAFTLIELLVVIAIIAILVALLLPAVQQAREAARRSSCKNNLKQMGLALHNYHDVHNILPPGVVRPSHSVSAGYFGKPGWGWGTMLLPFIEQANLYESMNVNVERMEDTPEMLQFTQTSIPTYLCPSSPAPRINTKHKKNAWSEVDCPATSNYKGVFGSRNEGERTTSGLEPSCPTVCCWRYGHCMGAETGLFGANSVVKFRDITDGLSNTLAIGEVTYGDLGDGVDRAASVWAGMSTQSTANTTTGDRPVRVLVHSLAGTTARRINGTFRNAFSSHHAGGAQFLLADGSVRFISEVIDGDTSEFLADRADAQVLGEY</sequence>
<feature type="transmembrane region" description="Helical" evidence="1">
    <location>
        <begin position="21"/>
        <end position="39"/>
    </location>
</feature>
<dbReference type="OrthoDB" id="210622at2"/>
<dbReference type="KEGG" id="pbs:Plabr_4271"/>
<proteinExistence type="predicted"/>
<evidence type="ECO:0000313" key="4">
    <source>
        <dbReference type="Proteomes" id="UP000006860"/>
    </source>
</evidence>
<dbReference type="PANTHER" id="PTHR30093:SF2">
    <property type="entry name" value="TYPE II SECRETION SYSTEM PROTEIN H"/>
    <property type="match status" value="1"/>
</dbReference>
<dbReference type="InterPro" id="IPR027558">
    <property type="entry name" value="Pre_pil_HX9DG_C"/>
</dbReference>
<dbReference type="HOGENOM" id="CLU_041661_0_0_0"/>
<name>F0SIZ5_RUBBR</name>
<dbReference type="RefSeq" id="WP_013630549.1">
    <property type="nucleotide sequence ID" value="NC_015174.1"/>
</dbReference>
<keyword evidence="1" id="KW-0812">Transmembrane</keyword>
<dbReference type="NCBIfam" id="TIGR02532">
    <property type="entry name" value="IV_pilin_GFxxxE"/>
    <property type="match status" value="1"/>
</dbReference>
<dbReference type="STRING" id="756272.Plabr_4271"/>
<dbReference type="AlphaFoldDB" id="F0SIZ5"/>
<dbReference type="Gene3D" id="3.30.700.10">
    <property type="entry name" value="Glycoprotein, Type 4 Pilin"/>
    <property type="match status" value="1"/>
</dbReference>
<dbReference type="Pfam" id="PF07596">
    <property type="entry name" value="SBP_bac_10"/>
    <property type="match status" value="1"/>
</dbReference>
<dbReference type="InterPro" id="IPR011453">
    <property type="entry name" value="DUF1559"/>
</dbReference>
<organism evidence="3 4">
    <name type="scientific">Rubinisphaera brasiliensis (strain ATCC 49424 / DSM 5305 / JCM 21570 / IAM 15109 / NBRC 103401 / IFAM 1448)</name>
    <name type="common">Planctomyces brasiliensis</name>
    <dbReference type="NCBI Taxonomy" id="756272"/>
    <lineage>
        <taxon>Bacteria</taxon>
        <taxon>Pseudomonadati</taxon>
        <taxon>Planctomycetota</taxon>
        <taxon>Planctomycetia</taxon>
        <taxon>Planctomycetales</taxon>
        <taxon>Planctomycetaceae</taxon>
        <taxon>Rubinisphaera</taxon>
    </lineage>
</organism>
<feature type="domain" description="DUF1559" evidence="2">
    <location>
        <begin position="40"/>
        <end position="312"/>
    </location>
</feature>
<gene>
    <name evidence="3" type="ordered locus">Plabr_4271</name>
</gene>
<dbReference type="InterPro" id="IPR012902">
    <property type="entry name" value="N_methyl_site"/>
</dbReference>
<evidence type="ECO:0000256" key="1">
    <source>
        <dbReference type="SAM" id="Phobius"/>
    </source>
</evidence>
<evidence type="ECO:0000259" key="2">
    <source>
        <dbReference type="Pfam" id="PF07596"/>
    </source>
</evidence>
<dbReference type="InterPro" id="IPR045584">
    <property type="entry name" value="Pilin-like"/>
</dbReference>
<protein>
    <recommendedName>
        <fullName evidence="2">DUF1559 domain-containing protein</fullName>
    </recommendedName>
</protein>
<dbReference type="EMBL" id="CP002546">
    <property type="protein sequence ID" value="ADY61844.1"/>
    <property type="molecule type" value="Genomic_DNA"/>
</dbReference>
<dbReference type="Proteomes" id="UP000006860">
    <property type="component" value="Chromosome"/>
</dbReference>
<keyword evidence="1" id="KW-1133">Transmembrane helix</keyword>
<dbReference type="Pfam" id="PF07963">
    <property type="entry name" value="N_methyl"/>
    <property type="match status" value="1"/>
</dbReference>
<dbReference type="NCBIfam" id="TIGR04294">
    <property type="entry name" value="pre_pil_HX9DG"/>
    <property type="match status" value="1"/>
</dbReference>
<keyword evidence="1" id="KW-0472">Membrane</keyword>
<dbReference type="eggNOG" id="COG2165">
    <property type="taxonomic scope" value="Bacteria"/>
</dbReference>